<evidence type="ECO:0000313" key="3">
    <source>
        <dbReference type="EMBL" id="MDB9540994.1"/>
    </source>
</evidence>
<keyword evidence="4" id="KW-1185">Reference proteome</keyword>
<comment type="caution">
    <text evidence="3">The sequence shown here is derived from an EMBL/GenBank/DDBJ whole genome shotgun (WGS) entry which is preliminary data.</text>
</comment>
<organism evidence="3 4">
    <name type="scientific">Anabaenopsis arnoldii</name>
    <dbReference type="NCBI Taxonomy" id="2152938"/>
    <lineage>
        <taxon>Bacteria</taxon>
        <taxon>Bacillati</taxon>
        <taxon>Cyanobacteriota</taxon>
        <taxon>Cyanophyceae</taxon>
        <taxon>Nostocales</taxon>
        <taxon>Nodulariaceae</taxon>
        <taxon>Anabaenopsis</taxon>
    </lineage>
</organism>
<dbReference type="Proteomes" id="UP001212499">
    <property type="component" value="Unassembled WGS sequence"/>
</dbReference>
<feature type="chain" id="PRO_5045053639" evidence="2">
    <location>
        <begin position="32"/>
        <end position="202"/>
    </location>
</feature>
<feature type="compositionally biased region" description="Basic and acidic residues" evidence="1">
    <location>
        <begin position="173"/>
        <end position="202"/>
    </location>
</feature>
<sequence>MKKFINWLKNISPVKILTVFVAVTLLLTTQACNRAGIAQQPPQPSGQPPNVERYDPTKIYKLNTPEGGMNNFSDVDPRAKGAEREANARAAELARKARENVQKKGIDSSEQYIRNYQEGTPLDERVRRLGEDIGSSAEELGKGVIKGTQRGVENIEKSTERTAEDLTTNIQRGAEDTAKSVQRQGEDAAEAVKRRIREIEID</sequence>
<dbReference type="PROSITE" id="PS51257">
    <property type="entry name" value="PROKAR_LIPOPROTEIN"/>
    <property type="match status" value="1"/>
</dbReference>
<feature type="region of interest" description="Disordered" evidence="1">
    <location>
        <begin position="155"/>
        <end position="202"/>
    </location>
</feature>
<evidence type="ECO:0000256" key="1">
    <source>
        <dbReference type="SAM" id="MobiDB-lite"/>
    </source>
</evidence>
<feature type="signal peptide" evidence="2">
    <location>
        <begin position="1"/>
        <end position="31"/>
    </location>
</feature>
<protein>
    <submittedName>
        <fullName evidence="3">Uncharacterized protein</fullName>
    </submittedName>
</protein>
<dbReference type="EMBL" id="JAQMUH010000175">
    <property type="protein sequence ID" value="MDB9540994.1"/>
    <property type="molecule type" value="Genomic_DNA"/>
</dbReference>
<name>A0ABT5AUK5_9CYAN</name>
<keyword evidence="2" id="KW-0732">Signal</keyword>
<evidence type="ECO:0000256" key="2">
    <source>
        <dbReference type="SAM" id="SignalP"/>
    </source>
</evidence>
<accession>A0ABT5AUK5</accession>
<dbReference type="Gene3D" id="1.20.120.20">
    <property type="entry name" value="Apolipoprotein"/>
    <property type="match status" value="1"/>
</dbReference>
<proteinExistence type="predicted"/>
<evidence type="ECO:0000313" key="4">
    <source>
        <dbReference type="Proteomes" id="UP001212499"/>
    </source>
</evidence>
<gene>
    <name evidence="3" type="ORF">PN457_15240</name>
</gene>
<feature type="compositionally biased region" description="Basic and acidic residues" evidence="1">
    <location>
        <begin position="155"/>
        <end position="164"/>
    </location>
</feature>
<dbReference type="RefSeq" id="WP_271734260.1">
    <property type="nucleotide sequence ID" value="NZ_JANQDP010000183.1"/>
</dbReference>
<reference evidence="3 4" key="1">
    <citation type="submission" date="2023-01" db="EMBL/GenBank/DDBJ databases">
        <title>Genomes from the Australian National Cyanobacteria Reference Collection.</title>
        <authorList>
            <person name="Willis A."/>
            <person name="Lee E.M.F."/>
        </authorList>
    </citation>
    <scope>NUCLEOTIDE SEQUENCE [LARGE SCALE GENOMIC DNA]</scope>
    <source>
        <strain evidence="3 4">CS-1033</strain>
    </source>
</reference>